<dbReference type="InterPro" id="IPR001623">
    <property type="entry name" value="DnaJ_domain"/>
</dbReference>
<evidence type="ECO:0000313" key="6">
    <source>
        <dbReference type="EMBL" id="KAK0546966.1"/>
    </source>
</evidence>
<evidence type="ECO:0000256" key="5">
    <source>
        <dbReference type="SAM" id="MobiDB-lite"/>
    </source>
</evidence>
<dbReference type="EMBL" id="JAPDMZ010000175">
    <property type="protein sequence ID" value="KAK0546966.1"/>
    <property type="molecule type" value="Genomic_DNA"/>
</dbReference>
<feature type="compositionally biased region" description="Low complexity" evidence="5">
    <location>
        <begin position="446"/>
        <end position="464"/>
    </location>
</feature>
<dbReference type="Gene3D" id="1.10.287.110">
    <property type="entry name" value="DnaJ domain"/>
    <property type="match status" value="1"/>
</dbReference>
<dbReference type="AlphaFoldDB" id="A0AAN6GM69"/>
<feature type="region of interest" description="Disordered" evidence="5">
    <location>
        <begin position="433"/>
        <end position="634"/>
    </location>
</feature>
<dbReference type="InterPro" id="IPR036869">
    <property type="entry name" value="J_dom_sf"/>
</dbReference>
<organism evidence="6 7">
    <name type="scientific">Tilletia horrida</name>
    <dbReference type="NCBI Taxonomy" id="155126"/>
    <lineage>
        <taxon>Eukaryota</taxon>
        <taxon>Fungi</taxon>
        <taxon>Dikarya</taxon>
        <taxon>Basidiomycota</taxon>
        <taxon>Ustilaginomycotina</taxon>
        <taxon>Exobasidiomycetes</taxon>
        <taxon>Tilletiales</taxon>
        <taxon>Tilletiaceae</taxon>
        <taxon>Tilletia</taxon>
    </lineage>
</organism>
<feature type="compositionally biased region" description="Polar residues" evidence="5">
    <location>
        <begin position="219"/>
        <end position="236"/>
    </location>
</feature>
<feature type="compositionally biased region" description="Low complexity" evidence="5">
    <location>
        <begin position="395"/>
        <end position="410"/>
    </location>
</feature>
<feature type="compositionally biased region" description="Basic and acidic residues" evidence="5">
    <location>
        <begin position="555"/>
        <end position="565"/>
    </location>
</feature>
<name>A0AAN6GM69_9BASI</name>
<feature type="compositionally biased region" description="Basic and acidic residues" evidence="5">
    <location>
        <begin position="517"/>
        <end position="536"/>
    </location>
</feature>
<evidence type="ECO:0000313" key="7">
    <source>
        <dbReference type="Proteomes" id="UP001176517"/>
    </source>
</evidence>
<evidence type="ECO:0000256" key="1">
    <source>
        <dbReference type="ARBA" id="ARBA00004496"/>
    </source>
</evidence>
<feature type="compositionally biased region" description="Polar residues" evidence="5">
    <location>
        <begin position="54"/>
        <end position="71"/>
    </location>
</feature>
<dbReference type="GO" id="GO:0031072">
    <property type="term" value="F:heat shock protein binding"/>
    <property type="evidence" value="ECO:0007669"/>
    <property type="project" value="TreeGrafter"/>
</dbReference>
<dbReference type="InterPro" id="IPR011990">
    <property type="entry name" value="TPR-like_helical_dom_sf"/>
</dbReference>
<feature type="compositionally biased region" description="Low complexity" evidence="5">
    <location>
        <begin position="158"/>
        <end position="169"/>
    </location>
</feature>
<keyword evidence="7" id="KW-1185">Reference proteome</keyword>
<proteinExistence type="predicted"/>
<keyword evidence="4" id="KW-0802">TPR repeat</keyword>
<feature type="region of interest" description="Disordered" evidence="5">
    <location>
        <begin position="112"/>
        <end position="410"/>
    </location>
</feature>
<dbReference type="SUPFAM" id="SSF48452">
    <property type="entry name" value="TPR-like"/>
    <property type="match status" value="1"/>
</dbReference>
<feature type="compositionally biased region" description="Polar residues" evidence="5">
    <location>
        <begin position="254"/>
        <end position="288"/>
    </location>
</feature>
<comment type="subcellular location">
    <subcellularLocation>
        <location evidence="1">Cytoplasm</location>
    </subcellularLocation>
</comment>
<dbReference type="SUPFAM" id="SSF46565">
    <property type="entry name" value="Chaperone J-domain"/>
    <property type="match status" value="1"/>
</dbReference>
<dbReference type="Gene3D" id="1.25.40.10">
    <property type="entry name" value="Tetratricopeptide repeat domain"/>
    <property type="match status" value="1"/>
</dbReference>
<feature type="compositionally biased region" description="Low complexity" evidence="5">
    <location>
        <begin position="18"/>
        <end position="44"/>
    </location>
</feature>
<feature type="compositionally biased region" description="Low complexity" evidence="5">
    <location>
        <begin position="72"/>
        <end position="86"/>
    </location>
</feature>
<dbReference type="InterPro" id="IPR051982">
    <property type="entry name" value="CiliaryAsmbly_MitoImport"/>
</dbReference>
<feature type="compositionally biased region" description="Low complexity" evidence="5">
    <location>
        <begin position="835"/>
        <end position="854"/>
    </location>
</feature>
<dbReference type="PANTHER" id="PTHR45984:SF1">
    <property type="entry name" value="SPAG1 AXONEMAL DYNEIN ASSEMBLY FACTOR"/>
    <property type="match status" value="1"/>
</dbReference>
<evidence type="ECO:0000256" key="4">
    <source>
        <dbReference type="ARBA" id="ARBA00022803"/>
    </source>
</evidence>
<sequence>MDDLLDLDWGSKGSKAKQQQPMLTLAQQQQQQSNTSTSSATMSSYNFDALTRSMPASNSSVTSRTHTPTLLSQQKQQKQSSSSKSSASFSDLVNFGSSSSITAKPLGATSMASAVAAASAASKINSSSNGSSDAHLWDFDALGSSTTSASQPPPIPARAPAAPASQRAPEMAKPNKDIFSFLDENEDATDAPQARKSAQPTSASKDPFDFNAFNDDLPSRTQTSAAVPNLSVQPESVNDDEDDFLGALGKPVQPKTSPSPNSNSVDRLRASSPSSRTADAGSSNSSRVPSPVDGGRKRYQDGSRQQQRDRSEEEDEHEGPEDVDRFEGQRRRGGPASSSRRAPPPPQQQQSRRDFASFEDEEKAARERDEAILGGGGGRDSPAVNSRRRPREGKSSNGSSGNGDASSAAANAATAFAATASSLFANAESMAANLFGGNNAGGDGGPTNNAGELFGALGRRFGFGTPSGTASPSGRKTDTPTPQSRSPAGARRGEPGARPRQPVERFRDGGEEGDDGVLPRHPDDSSRRRTDDDVLRGSEPSAPRVSRNRYGVPRQRVEEEEKPQRDAVPAAGTSLFRDEDDGEVERPEEADRQVPRSAARVPAASDRNGSGSPAPAPAASTRPLRRPNNTAAPVRVQRAEAPIQVPRNIVSDSARAISAASAAKQAGNEAFKRGNYAEAESHYTKALDSLEDGSLRRVVLLNNRAQARLKNGEAGPAMRDCDAVLAIIVPPTKASSSSSANNNIKIYRPREETPLPDELAAEVNLRDAWSKAVLRRAQACEMMERWLSAKSGWDALLQFEKEEGSKNGVGNMRSAKEGLGRCEDMIGGGKKKKAPATTTRRPTPSNAAARDGAGVARVRQEAAQQAAEEASKLALKDSVDASIVGWKTGKENNIRALLASVSDVVVWPEFGWKKIGMHEVITDVQVKKAYTRAIAKLHPDKLSSKKDITLEQRMVASAVFTVLNEAFTATQS</sequence>
<comment type="caution">
    <text evidence="6">The sequence shown here is derived from an EMBL/GenBank/DDBJ whole genome shotgun (WGS) entry which is preliminary data.</text>
</comment>
<feature type="compositionally biased region" description="Basic and acidic residues" evidence="5">
    <location>
        <begin position="294"/>
        <end position="311"/>
    </location>
</feature>
<feature type="compositionally biased region" description="Basic and acidic residues" evidence="5">
    <location>
        <begin position="584"/>
        <end position="594"/>
    </location>
</feature>
<evidence type="ECO:0000256" key="2">
    <source>
        <dbReference type="ARBA" id="ARBA00022490"/>
    </source>
</evidence>
<dbReference type="Proteomes" id="UP001176517">
    <property type="component" value="Unassembled WGS sequence"/>
</dbReference>
<dbReference type="GO" id="GO:0006626">
    <property type="term" value="P:protein targeting to mitochondrion"/>
    <property type="evidence" value="ECO:0007669"/>
    <property type="project" value="TreeGrafter"/>
</dbReference>
<keyword evidence="3" id="KW-0677">Repeat</keyword>
<feature type="compositionally biased region" description="Polar residues" evidence="5">
    <location>
        <begin position="466"/>
        <end position="484"/>
    </location>
</feature>
<dbReference type="CDD" id="cd06257">
    <property type="entry name" value="DnaJ"/>
    <property type="match status" value="1"/>
</dbReference>
<gene>
    <name evidence="6" type="primary">SWA2</name>
    <name evidence="6" type="ORF">OC846_005046</name>
</gene>
<dbReference type="GO" id="GO:0005739">
    <property type="term" value="C:mitochondrion"/>
    <property type="evidence" value="ECO:0007669"/>
    <property type="project" value="TreeGrafter"/>
</dbReference>
<keyword evidence="2" id="KW-0963">Cytoplasm</keyword>
<reference evidence="6" key="1">
    <citation type="journal article" date="2023" name="PhytoFront">
        <title>Draft Genome Resources of Seven Strains of Tilletia horrida, Causal Agent of Kernel Smut of Rice.</title>
        <authorList>
            <person name="Khanal S."/>
            <person name="Antony Babu S."/>
            <person name="Zhou X.G."/>
        </authorList>
    </citation>
    <scope>NUCLEOTIDE SEQUENCE</scope>
    <source>
        <strain evidence="6">TX6</strain>
    </source>
</reference>
<evidence type="ECO:0000256" key="3">
    <source>
        <dbReference type="ARBA" id="ARBA00022737"/>
    </source>
</evidence>
<dbReference type="GO" id="GO:0005829">
    <property type="term" value="C:cytosol"/>
    <property type="evidence" value="ECO:0007669"/>
    <property type="project" value="TreeGrafter"/>
</dbReference>
<protein>
    <submittedName>
        <fullName evidence="6">Auxilin-like clathrin-binding protein required for normal clathrin function</fullName>
    </submittedName>
</protein>
<feature type="region of interest" description="Disordered" evidence="5">
    <location>
        <begin position="821"/>
        <end position="854"/>
    </location>
</feature>
<feature type="compositionally biased region" description="Basic and acidic residues" evidence="5">
    <location>
        <begin position="491"/>
        <end position="510"/>
    </location>
</feature>
<dbReference type="PANTHER" id="PTHR45984">
    <property type="entry name" value="RNA (RNA) POLYMERASE II ASSOCIATED PROTEIN HOMOLOG"/>
    <property type="match status" value="1"/>
</dbReference>
<accession>A0AAN6GM69</accession>
<feature type="region of interest" description="Disordered" evidence="5">
    <location>
        <begin position="1"/>
        <end position="90"/>
    </location>
</feature>
<feature type="compositionally biased region" description="Basic and acidic residues" evidence="5">
    <location>
        <begin position="320"/>
        <end position="330"/>
    </location>
</feature>
<feature type="compositionally biased region" description="Low complexity" evidence="5">
    <location>
        <begin position="609"/>
        <end position="620"/>
    </location>
</feature>
<feature type="compositionally biased region" description="Low complexity" evidence="5">
    <location>
        <begin position="112"/>
        <end position="134"/>
    </location>
</feature>